<dbReference type="GO" id="GO:0005509">
    <property type="term" value="F:calcium ion binding"/>
    <property type="evidence" value="ECO:0007669"/>
    <property type="project" value="InterPro"/>
</dbReference>
<evidence type="ECO:0000256" key="1">
    <source>
        <dbReference type="SAM" id="MobiDB-lite"/>
    </source>
</evidence>
<dbReference type="Gene3D" id="4.10.1080.10">
    <property type="entry name" value="TSP type-3 repeat"/>
    <property type="match status" value="1"/>
</dbReference>
<dbReference type="InterPro" id="IPR028974">
    <property type="entry name" value="TSP_type-3_rpt"/>
</dbReference>
<protein>
    <recommendedName>
        <fullName evidence="4">Thrombospondin type 3 repeat-containing protein</fullName>
    </recommendedName>
</protein>
<dbReference type="Proteomes" id="UP000321954">
    <property type="component" value="Chromosome"/>
</dbReference>
<dbReference type="KEGG" id="anp:FK178_01605"/>
<evidence type="ECO:0008006" key="4">
    <source>
        <dbReference type="Google" id="ProtNLM"/>
    </source>
</evidence>
<evidence type="ECO:0000313" key="2">
    <source>
        <dbReference type="EMBL" id="QED36489.1"/>
    </source>
</evidence>
<reference evidence="2 3" key="1">
    <citation type="submission" date="2019-08" db="EMBL/GenBank/DDBJ databases">
        <title>Antarcticibacterium arcticum sp. nov., a bacterium isolated from marine sediment of the Canadian Beaufort Sea.</title>
        <authorList>
            <person name="Lee Y.M."/>
            <person name="Baek K."/>
            <person name="Lee D.-H."/>
            <person name="Shin S.C."/>
            <person name="Jin Y.K."/>
            <person name="Park Y."/>
        </authorList>
    </citation>
    <scope>NUCLEOTIDE SEQUENCE [LARGE SCALE GENOMIC DNA]</scope>
    <source>
        <strain evidence="2 3">PAMC 28998</strain>
    </source>
</reference>
<organism evidence="2 3">
    <name type="scientific">Antarcticibacterium arcticum</name>
    <dbReference type="NCBI Taxonomy" id="2585771"/>
    <lineage>
        <taxon>Bacteria</taxon>
        <taxon>Pseudomonadati</taxon>
        <taxon>Bacteroidota</taxon>
        <taxon>Flavobacteriia</taxon>
        <taxon>Flavobacteriales</taxon>
        <taxon>Flavobacteriaceae</taxon>
        <taxon>Antarcticibacterium</taxon>
    </lineage>
</organism>
<dbReference type="AlphaFoldDB" id="A0A5B8YLA4"/>
<dbReference type="RefSeq" id="WP_146830349.1">
    <property type="nucleotide sequence ID" value="NZ_CP042476.1"/>
</dbReference>
<keyword evidence="3" id="KW-1185">Reference proteome</keyword>
<sequence>MKNFKLTIACLAMFTMIFTSCSKEEVGGPDLNTEKATLSFGAIVNDLVANRAQSKQSIADLPECTDDAPFFVRIVLMKDGQAVVGTTENPYRIDLVAGQLYTKDDPMLELTPGDYVLDHLAVYNEAGVLIWVAPKAGSQLGEFVDNPLPLDIDLRAGVKKYVEVPVLCFDDRDVNEYGYLFFELDTNVALEFCFFVNYCPPNQPGRHYTANYSVSIWSGTSSAGVPLYTNEVVFSGQYDNGDYYTTPLCFALPDNAALNTPYLYYEVRLLDWPGNYGSVAPNTIISGTLTKQDILDNFDGDSRVNYEHLQFGCNGTTPPDDDQDDDDVPDDVDNCPTVPNTDQTNSDGDSHGDACDNCPLVDNENQLDSNGNGIGDACDYDDGGGDDCETAFMVGDTSFWDLDINNARWGWAEHIMAGDLPFTADFYAGAGQNDLNKGEKVGTVSVTRTGDNVAVVINLMAGVDINVSHIYFSDTAAPTTNAPGQYGNTDDNPASGKVYNFTSTDGDFWLVVHAEVCQ</sequence>
<feature type="compositionally biased region" description="Acidic residues" evidence="1">
    <location>
        <begin position="319"/>
        <end position="333"/>
    </location>
</feature>
<name>A0A5B8YLA4_9FLAO</name>
<dbReference type="SUPFAM" id="SSF103647">
    <property type="entry name" value="TSP type-3 repeat"/>
    <property type="match status" value="1"/>
</dbReference>
<evidence type="ECO:0000313" key="3">
    <source>
        <dbReference type="Proteomes" id="UP000321954"/>
    </source>
</evidence>
<accession>A0A5B8YLA4</accession>
<proteinExistence type="predicted"/>
<dbReference type="PANTHER" id="PTHR10199">
    <property type="entry name" value="THROMBOSPONDIN"/>
    <property type="match status" value="1"/>
</dbReference>
<feature type="region of interest" description="Disordered" evidence="1">
    <location>
        <begin position="312"/>
        <end position="351"/>
    </location>
</feature>
<dbReference type="PROSITE" id="PS51257">
    <property type="entry name" value="PROKAR_LIPOPROTEIN"/>
    <property type="match status" value="1"/>
</dbReference>
<gene>
    <name evidence="2" type="ORF">FK178_01605</name>
</gene>
<dbReference type="OrthoDB" id="599464at2"/>
<dbReference type="EMBL" id="CP042476">
    <property type="protein sequence ID" value="QED36489.1"/>
    <property type="molecule type" value="Genomic_DNA"/>
</dbReference>